<organism evidence="3 6">
    <name type="scientific">Alteromonas australica</name>
    <dbReference type="NCBI Taxonomy" id="589873"/>
    <lineage>
        <taxon>Bacteria</taxon>
        <taxon>Pseudomonadati</taxon>
        <taxon>Pseudomonadota</taxon>
        <taxon>Gammaproteobacteria</taxon>
        <taxon>Alteromonadales</taxon>
        <taxon>Alteromonadaceae</taxon>
        <taxon>Alteromonas/Salinimonas group</taxon>
        <taxon>Alteromonas</taxon>
    </lineage>
</organism>
<gene>
    <name evidence="4" type="ORF">DCW74_13430</name>
    <name evidence="5" type="ORF">DEB45_16070</name>
    <name evidence="3" type="ORF">EP13_04710</name>
</gene>
<dbReference type="Gene3D" id="3.30.1450.10">
    <property type="match status" value="1"/>
</dbReference>
<feature type="chain" id="PRO_5035983875" evidence="2">
    <location>
        <begin position="23"/>
        <end position="121"/>
    </location>
</feature>
<dbReference type="Proteomes" id="UP000056090">
    <property type="component" value="Chromosome"/>
</dbReference>
<dbReference type="PROSITE" id="PS51257">
    <property type="entry name" value="PROKAR_LIPOPROTEIN"/>
    <property type="match status" value="1"/>
</dbReference>
<feature type="signal peptide" evidence="2">
    <location>
        <begin position="1"/>
        <end position="22"/>
    </location>
</feature>
<evidence type="ECO:0000313" key="4">
    <source>
        <dbReference type="EMBL" id="HAW76723.1"/>
    </source>
</evidence>
<dbReference type="GeneID" id="78254231"/>
<evidence type="ECO:0000313" key="8">
    <source>
        <dbReference type="Proteomes" id="UP000264779"/>
    </source>
</evidence>
<dbReference type="EMBL" id="DNAN01000482">
    <property type="protein sequence ID" value="HAW76723.1"/>
    <property type="molecule type" value="Genomic_DNA"/>
</dbReference>
<dbReference type="RefSeq" id="WP_044056260.1">
    <property type="nucleotide sequence ID" value="NZ_CAJXAX010000021.1"/>
</dbReference>
<dbReference type="EMBL" id="DONK01000251">
    <property type="protein sequence ID" value="HBU52769.1"/>
    <property type="molecule type" value="Genomic_DNA"/>
</dbReference>
<proteinExistence type="predicted"/>
<keyword evidence="1 2" id="KW-0732">Signal</keyword>
<dbReference type="Pfam" id="PF11399">
    <property type="entry name" value="DUF3192"/>
    <property type="match status" value="1"/>
</dbReference>
<dbReference type="Proteomes" id="UP000264779">
    <property type="component" value="Unassembled WGS sequence"/>
</dbReference>
<evidence type="ECO:0000256" key="2">
    <source>
        <dbReference type="SAM" id="SignalP"/>
    </source>
</evidence>
<dbReference type="STRING" id="589873.EP12_04735"/>
<dbReference type="KEGG" id="aaus:EP12_04735"/>
<reference evidence="3 6" key="1">
    <citation type="submission" date="2014-06" db="EMBL/GenBank/DDBJ databases">
        <title>Genomes of Alteromonas australica, a world apart.</title>
        <authorList>
            <person name="Gonzaga A."/>
            <person name="Lopez-Perez M."/>
            <person name="Rodriguez-Valera F."/>
        </authorList>
    </citation>
    <scope>NUCLEOTIDE SEQUENCE [LARGE SCALE GENOMIC DNA]</scope>
    <source>
        <strain evidence="3 6">H 17</strain>
    </source>
</reference>
<dbReference type="Proteomes" id="UP000263517">
    <property type="component" value="Unassembled WGS sequence"/>
</dbReference>
<dbReference type="KEGG" id="aal:EP13_04710"/>
<evidence type="ECO:0000313" key="6">
    <source>
        <dbReference type="Proteomes" id="UP000056090"/>
    </source>
</evidence>
<evidence type="ECO:0000313" key="7">
    <source>
        <dbReference type="Proteomes" id="UP000263517"/>
    </source>
</evidence>
<dbReference type="OrthoDB" id="6399368at2"/>
<evidence type="ECO:0000313" key="3">
    <source>
        <dbReference type="EMBL" id="AIF98055.1"/>
    </source>
</evidence>
<dbReference type="PATRIC" id="fig|589873.4.peg.1019"/>
<reference evidence="7 8" key="2">
    <citation type="journal article" date="2018" name="Nat. Biotechnol.">
        <title>A standardized bacterial taxonomy based on genome phylogeny substantially revises the tree of life.</title>
        <authorList>
            <person name="Parks D.H."/>
            <person name="Chuvochina M."/>
            <person name="Waite D.W."/>
            <person name="Rinke C."/>
            <person name="Skarshewski A."/>
            <person name="Chaumeil P.A."/>
            <person name="Hugenholtz P."/>
        </authorList>
    </citation>
    <scope>NUCLEOTIDE SEQUENCE [LARGE SCALE GENOMIC DNA]</scope>
    <source>
        <strain evidence="5">UBA11621</strain>
        <strain evidence="4">UBA11978</strain>
    </source>
</reference>
<evidence type="ECO:0000313" key="5">
    <source>
        <dbReference type="EMBL" id="HBU52769.1"/>
    </source>
</evidence>
<dbReference type="EMBL" id="CP008849">
    <property type="protein sequence ID" value="AIF98055.1"/>
    <property type="molecule type" value="Genomic_DNA"/>
</dbReference>
<keyword evidence="6" id="KW-1185">Reference proteome</keyword>
<dbReference type="AlphaFoldDB" id="A0A075NZL3"/>
<evidence type="ECO:0000256" key="1">
    <source>
        <dbReference type="ARBA" id="ARBA00022729"/>
    </source>
</evidence>
<name>A0A075NZL3_9ALTE</name>
<accession>A0A075NZL3</accession>
<sequence>MKLILLSAIVASSALLSGCVVSVGGDSDSHYGANWEDREYNNRQHIAKLETGTTYEQVLRKMGVADFTELFEKQDGTYRVLYYRTQKTMGDGITTKDECTPLVFINGSLAGWGDSAFSMIH</sequence>
<dbReference type="InterPro" id="IPR021534">
    <property type="entry name" value="DUF3192"/>
</dbReference>
<protein>
    <submittedName>
        <fullName evidence="4">DUF3192 domain-containing protein</fullName>
    </submittedName>
</protein>
<dbReference type="eggNOG" id="COG2913">
    <property type="taxonomic scope" value="Bacteria"/>
</dbReference>
<dbReference type="InterPro" id="IPR037873">
    <property type="entry name" value="BamE-like"/>
</dbReference>